<dbReference type="Gene3D" id="1.10.10.10">
    <property type="entry name" value="Winged helix-like DNA-binding domain superfamily/Winged helix DNA-binding domain"/>
    <property type="match status" value="1"/>
</dbReference>
<dbReference type="PANTHER" id="PTHR12374">
    <property type="entry name" value="TRANSCRIPTIONAL ADAPTOR 2 ADA2 -RELATED"/>
    <property type="match status" value="1"/>
</dbReference>
<keyword evidence="2" id="KW-0479">Metal-binding</keyword>
<dbReference type="InterPro" id="IPR001005">
    <property type="entry name" value="SANT/Myb"/>
</dbReference>
<dbReference type="GO" id="GO:0008270">
    <property type="term" value="F:zinc ion binding"/>
    <property type="evidence" value="ECO:0007669"/>
    <property type="project" value="UniProtKB-KW"/>
</dbReference>
<evidence type="ECO:0000259" key="5">
    <source>
        <dbReference type="PROSITE" id="PS50090"/>
    </source>
</evidence>
<evidence type="ECO:0000256" key="1">
    <source>
        <dbReference type="ARBA" id="ARBA00004123"/>
    </source>
</evidence>
<evidence type="ECO:0000259" key="6">
    <source>
        <dbReference type="PROSITE" id="PS50934"/>
    </source>
</evidence>
<dbReference type="InterPro" id="IPR007526">
    <property type="entry name" value="SWIRM"/>
</dbReference>
<protein>
    <submittedName>
        <fullName evidence="7">Transcriptional adapter 2-alpha</fullName>
    </submittedName>
</protein>
<gene>
    <name evidence="7" type="primary">TADA2A</name>
    <name evidence="7" type="ORF">g.2486</name>
</gene>
<dbReference type="InterPro" id="IPR000433">
    <property type="entry name" value="Znf_ZZ"/>
</dbReference>
<comment type="subcellular location">
    <subcellularLocation>
        <location evidence="1">Nucleus</location>
    </subcellularLocation>
</comment>
<reference evidence="7" key="1">
    <citation type="submission" date="2018-04" db="EMBL/GenBank/DDBJ databases">
        <title>Transcriptome of Schizaphis graminum biotype I.</title>
        <authorList>
            <person name="Scully E.D."/>
            <person name="Geib S.M."/>
            <person name="Palmer N.A."/>
            <person name="Koch K."/>
            <person name="Bradshaw J."/>
            <person name="Heng-Moss T."/>
            <person name="Sarath G."/>
        </authorList>
    </citation>
    <scope>NUCLEOTIDE SEQUENCE</scope>
</reference>
<dbReference type="GO" id="GO:0006357">
    <property type="term" value="P:regulation of transcription by RNA polymerase II"/>
    <property type="evidence" value="ECO:0007669"/>
    <property type="project" value="TreeGrafter"/>
</dbReference>
<dbReference type="InterPro" id="IPR055141">
    <property type="entry name" value="TADA2A_B-like_dom"/>
</dbReference>
<dbReference type="GO" id="GO:0140672">
    <property type="term" value="C:ATAC complex"/>
    <property type="evidence" value="ECO:0007669"/>
    <property type="project" value="UniProtKB-ARBA"/>
</dbReference>
<dbReference type="GO" id="GO:0003713">
    <property type="term" value="F:transcription coactivator activity"/>
    <property type="evidence" value="ECO:0007669"/>
    <property type="project" value="TreeGrafter"/>
</dbReference>
<dbReference type="GO" id="GO:0005634">
    <property type="term" value="C:nucleus"/>
    <property type="evidence" value="ECO:0007669"/>
    <property type="project" value="UniProtKB-SubCell"/>
</dbReference>
<name>A0A2S2PP04_SCHGA</name>
<sequence>MFTKKRELCCRFCFTDLWLEHTFIKCATSACVELGICLCLQCFAAGTGDNIHKNTDPYQVLCNAIDINDHLWAANEEITLLDTFMDTMSWEKVARKLGRSPKECEYHYFENYVFYPKIKGLKDVNKNAFRFDRFDRFDKVNKNETKLIGDALDSEETYHQYELAIRLAGYQPVRGSFEEEYDNQAECILQLLNEPIWIDQTSKTILESNVLYQRLNTTILDIFNERLHERYRRRQIVKDYGLIAFNKHQLWIKSMEIILGPEMMQRLIRYLHLIKPLAFDLLITNLKQEHELLAKIHKLIDYRKNGLTKMAQINIYKELSTKREEYLKIRPIGSSTSRIIENSKPRMNVCNLPGFQKLDNDERELCAQIKMLPESYLKFKELLINECEKSKGIILKTARSLVKIDVNKTRKIYNLLMSKNIIWQHCQD</sequence>
<dbReference type="InterPro" id="IPR009057">
    <property type="entry name" value="Homeodomain-like_sf"/>
</dbReference>
<dbReference type="AlphaFoldDB" id="A0A2S2PP04"/>
<dbReference type="EMBL" id="GGMR01018498">
    <property type="protein sequence ID" value="MBY31117.1"/>
    <property type="molecule type" value="Transcribed_RNA"/>
</dbReference>
<accession>A0A2S2PP04</accession>
<dbReference type="PROSITE" id="PS50934">
    <property type="entry name" value="SWIRM"/>
    <property type="match status" value="1"/>
</dbReference>
<feature type="domain" description="SWIRM" evidence="6">
    <location>
        <begin position="338"/>
        <end position="428"/>
    </location>
</feature>
<organism evidence="7">
    <name type="scientific">Schizaphis graminum</name>
    <name type="common">Green bug aphid</name>
    <dbReference type="NCBI Taxonomy" id="13262"/>
    <lineage>
        <taxon>Eukaryota</taxon>
        <taxon>Metazoa</taxon>
        <taxon>Ecdysozoa</taxon>
        <taxon>Arthropoda</taxon>
        <taxon>Hexapoda</taxon>
        <taxon>Insecta</taxon>
        <taxon>Pterygota</taxon>
        <taxon>Neoptera</taxon>
        <taxon>Paraneoptera</taxon>
        <taxon>Hemiptera</taxon>
        <taxon>Sternorrhyncha</taxon>
        <taxon>Aphidomorpha</taxon>
        <taxon>Aphidoidea</taxon>
        <taxon>Aphididae</taxon>
        <taxon>Aphidini</taxon>
        <taxon>Schizaphis</taxon>
    </lineage>
</organism>
<evidence type="ECO:0000256" key="4">
    <source>
        <dbReference type="ARBA" id="ARBA00022833"/>
    </source>
</evidence>
<dbReference type="PANTHER" id="PTHR12374:SF20">
    <property type="entry name" value="TRANSCRIPTIONAL ADAPTER 2-ALPHA"/>
    <property type="match status" value="1"/>
</dbReference>
<evidence type="ECO:0000256" key="2">
    <source>
        <dbReference type="ARBA" id="ARBA00022723"/>
    </source>
</evidence>
<keyword evidence="3" id="KW-0863">Zinc-finger</keyword>
<dbReference type="GO" id="GO:0003682">
    <property type="term" value="F:chromatin binding"/>
    <property type="evidence" value="ECO:0007669"/>
    <property type="project" value="TreeGrafter"/>
</dbReference>
<evidence type="ECO:0000256" key="3">
    <source>
        <dbReference type="ARBA" id="ARBA00022771"/>
    </source>
</evidence>
<dbReference type="Pfam" id="PF22941">
    <property type="entry name" value="TADA2A-like_3rd"/>
    <property type="match status" value="1"/>
</dbReference>
<feature type="domain" description="Myb-like" evidence="5">
    <location>
        <begin position="72"/>
        <end position="112"/>
    </location>
</feature>
<dbReference type="GO" id="GO:0006338">
    <property type="term" value="P:chromatin remodeling"/>
    <property type="evidence" value="ECO:0007669"/>
    <property type="project" value="TreeGrafter"/>
</dbReference>
<evidence type="ECO:0000313" key="7">
    <source>
        <dbReference type="EMBL" id="MBY31117.1"/>
    </source>
</evidence>
<dbReference type="SUPFAM" id="SSF46689">
    <property type="entry name" value="Homeodomain-like"/>
    <property type="match status" value="1"/>
</dbReference>
<dbReference type="PROSITE" id="PS50090">
    <property type="entry name" value="MYB_LIKE"/>
    <property type="match status" value="1"/>
</dbReference>
<proteinExistence type="predicted"/>
<dbReference type="Pfam" id="PF25299">
    <property type="entry name" value="ZZ_ADA2"/>
    <property type="match status" value="1"/>
</dbReference>
<keyword evidence="4" id="KW-0862">Zinc</keyword>
<dbReference type="InterPro" id="IPR036388">
    <property type="entry name" value="WH-like_DNA-bd_sf"/>
</dbReference>
<dbReference type="FunFam" id="1.10.10.10:FF:000087">
    <property type="entry name" value="Transcriptional adapter 2"/>
    <property type="match status" value="1"/>
</dbReference>